<protein>
    <submittedName>
        <fullName evidence="1">Uncharacterized protein</fullName>
    </submittedName>
</protein>
<name>A0AAF0PRQ2_SOLVR</name>
<organism evidence="1 2">
    <name type="scientific">Solanum verrucosum</name>
    <dbReference type="NCBI Taxonomy" id="315347"/>
    <lineage>
        <taxon>Eukaryota</taxon>
        <taxon>Viridiplantae</taxon>
        <taxon>Streptophyta</taxon>
        <taxon>Embryophyta</taxon>
        <taxon>Tracheophyta</taxon>
        <taxon>Spermatophyta</taxon>
        <taxon>Magnoliopsida</taxon>
        <taxon>eudicotyledons</taxon>
        <taxon>Gunneridae</taxon>
        <taxon>Pentapetalae</taxon>
        <taxon>asterids</taxon>
        <taxon>lamiids</taxon>
        <taxon>Solanales</taxon>
        <taxon>Solanaceae</taxon>
        <taxon>Solanoideae</taxon>
        <taxon>Solaneae</taxon>
        <taxon>Solanum</taxon>
    </lineage>
</organism>
<dbReference type="EMBL" id="CP133612">
    <property type="protein sequence ID" value="WMV07541.1"/>
    <property type="molecule type" value="Genomic_DNA"/>
</dbReference>
<evidence type="ECO:0000313" key="1">
    <source>
        <dbReference type="EMBL" id="WMV07541.1"/>
    </source>
</evidence>
<accession>A0AAF0PRQ2</accession>
<dbReference type="AlphaFoldDB" id="A0AAF0PRQ2"/>
<dbReference type="Proteomes" id="UP001234989">
    <property type="component" value="Chromosome 1"/>
</dbReference>
<gene>
    <name evidence="1" type="ORF">MTR67_000926</name>
</gene>
<reference evidence="1" key="1">
    <citation type="submission" date="2023-08" db="EMBL/GenBank/DDBJ databases">
        <title>A de novo genome assembly of Solanum verrucosum Schlechtendal, a Mexican diploid species geographically isolated from the other diploid A-genome species in potato relatives.</title>
        <authorList>
            <person name="Hosaka K."/>
        </authorList>
    </citation>
    <scope>NUCLEOTIDE SEQUENCE</scope>
    <source>
        <tissue evidence="1">Young leaves</tissue>
    </source>
</reference>
<evidence type="ECO:0000313" key="2">
    <source>
        <dbReference type="Proteomes" id="UP001234989"/>
    </source>
</evidence>
<sequence length="24" mass="2718">MLKLKIPNLLHWGMSLNMGGLTSY</sequence>
<proteinExistence type="predicted"/>
<keyword evidence="2" id="KW-1185">Reference proteome</keyword>